<dbReference type="InterPro" id="IPR046042">
    <property type="entry name" value="DUF6000"/>
</dbReference>
<gene>
    <name evidence="1" type="ORF">F7018_14880</name>
</gene>
<evidence type="ECO:0000313" key="1">
    <source>
        <dbReference type="EMBL" id="KAB1154252.1"/>
    </source>
</evidence>
<comment type="caution">
    <text evidence="1">The sequence shown here is derived from an EMBL/GenBank/DDBJ whole genome shotgun (WGS) entry which is preliminary data.</text>
</comment>
<dbReference type="EMBL" id="WAAU01000029">
    <property type="protein sequence ID" value="KAB1154252.1"/>
    <property type="molecule type" value="Genomic_DNA"/>
</dbReference>
<dbReference type="AlphaFoldDB" id="A0A7J5A9L2"/>
<dbReference type="Pfam" id="PF19463">
    <property type="entry name" value="DUF6000"/>
    <property type="match status" value="1"/>
</dbReference>
<evidence type="ECO:0000313" key="2">
    <source>
        <dbReference type="Proteomes" id="UP000467305"/>
    </source>
</evidence>
<protein>
    <submittedName>
        <fullName evidence="1">Uncharacterized protein</fullName>
    </submittedName>
</protein>
<proteinExistence type="predicted"/>
<organism evidence="1 2">
    <name type="scientific">Tenacibaculum aiptasiae</name>
    <dbReference type="NCBI Taxonomy" id="426481"/>
    <lineage>
        <taxon>Bacteria</taxon>
        <taxon>Pseudomonadati</taxon>
        <taxon>Bacteroidota</taxon>
        <taxon>Flavobacteriia</taxon>
        <taxon>Flavobacteriales</taxon>
        <taxon>Flavobacteriaceae</taxon>
        <taxon>Tenacibaculum</taxon>
    </lineage>
</organism>
<dbReference type="OrthoDB" id="8702693at2"/>
<dbReference type="RefSeq" id="WP_150900886.1">
    <property type="nucleotide sequence ID" value="NZ_WAAU01000029.1"/>
</dbReference>
<reference evidence="1 2" key="1">
    <citation type="submission" date="2019-09" db="EMBL/GenBank/DDBJ databases">
        <authorList>
            <person name="Cao W.R."/>
        </authorList>
    </citation>
    <scope>NUCLEOTIDE SEQUENCE [LARGE SCALE GENOMIC DNA]</scope>
    <source>
        <strain evidence="2">a4</strain>
    </source>
</reference>
<keyword evidence="2" id="KW-1185">Reference proteome</keyword>
<name>A0A7J5A9L2_9FLAO</name>
<accession>A0A7J5A9L2</accession>
<dbReference type="Proteomes" id="UP000467305">
    <property type="component" value="Unassembled WGS sequence"/>
</dbReference>
<sequence length="219" mass="25907">MDEKTKRQIELHSAGATIRHLSSFEELEHYSNEKELEVDFIKKWCVPFYMFQINNTNEFIEKLEPIKADLNTEVVRGLLGDFNWRTRIVGAYFSMIMDLKEVEDIIGTHLLKSQVCYAGTGYCLTLASFNTQKGIEYLKKYLDYYLTQKHLYFDQTDAMSALKWTDQLNGTNEIEKYLDLYKNWISNKYSYDLEKSFKGFESQMESLNQIKISYNKKHP</sequence>